<gene>
    <name evidence="3" type="ORF">CP975_04420</name>
</gene>
<feature type="compositionally biased region" description="Basic and acidic residues" evidence="1">
    <location>
        <begin position="85"/>
        <end position="99"/>
    </location>
</feature>
<dbReference type="RefSeq" id="WP_055530638.1">
    <property type="nucleotide sequence ID" value="NZ_CP023695.1"/>
</dbReference>
<dbReference type="InterPro" id="IPR041581">
    <property type="entry name" value="Glyoxalase_6"/>
</dbReference>
<dbReference type="CDD" id="cd06587">
    <property type="entry name" value="VOC"/>
    <property type="match status" value="1"/>
</dbReference>
<dbReference type="AlphaFoldDB" id="A0A5J6HC75"/>
<keyword evidence="4" id="KW-1185">Reference proteome</keyword>
<protein>
    <submittedName>
        <fullName evidence="3">VOC family protein</fullName>
    </submittedName>
</protein>
<evidence type="ECO:0000313" key="4">
    <source>
        <dbReference type="Proteomes" id="UP000326553"/>
    </source>
</evidence>
<dbReference type="Proteomes" id="UP000326553">
    <property type="component" value="Chromosome"/>
</dbReference>
<dbReference type="PROSITE" id="PS51819">
    <property type="entry name" value="VOC"/>
    <property type="match status" value="1"/>
</dbReference>
<dbReference type="PANTHER" id="PTHR35908:SF1">
    <property type="entry name" value="CONSERVED PROTEIN"/>
    <property type="match status" value="1"/>
</dbReference>
<dbReference type="PANTHER" id="PTHR35908">
    <property type="entry name" value="HYPOTHETICAL FUSION PROTEIN"/>
    <property type="match status" value="1"/>
</dbReference>
<name>A0A5J6HC75_STRAD</name>
<evidence type="ECO:0000313" key="3">
    <source>
        <dbReference type="EMBL" id="QEV16842.1"/>
    </source>
</evidence>
<evidence type="ECO:0000259" key="2">
    <source>
        <dbReference type="PROSITE" id="PS51819"/>
    </source>
</evidence>
<feature type="region of interest" description="Disordered" evidence="1">
    <location>
        <begin position="85"/>
        <end position="127"/>
    </location>
</feature>
<sequence length="127" mass="14149">MTVHKNAVLVLDCSEPEQLAEFYAGLLGAEVRLSKDPDYVEITNENGVCLAVHRERDYIPPSWPRPEDSQQAHLRIMVARHDMDEAEREAVGHGARPVDTKNNSGPRDTRTYSDPAGHSFTLAAIPE</sequence>
<dbReference type="OrthoDB" id="1645442at2"/>
<feature type="domain" description="VOC" evidence="2">
    <location>
        <begin position="5"/>
        <end position="125"/>
    </location>
</feature>
<dbReference type="InterPro" id="IPR029068">
    <property type="entry name" value="Glyas_Bleomycin-R_OHBP_Dase"/>
</dbReference>
<dbReference type="Pfam" id="PF18029">
    <property type="entry name" value="Glyoxalase_6"/>
    <property type="match status" value="1"/>
</dbReference>
<dbReference type="SUPFAM" id="SSF54593">
    <property type="entry name" value="Glyoxalase/Bleomycin resistance protein/Dihydroxybiphenyl dioxygenase"/>
    <property type="match status" value="1"/>
</dbReference>
<dbReference type="Gene3D" id="3.10.180.10">
    <property type="entry name" value="2,3-Dihydroxybiphenyl 1,2-Dioxygenase, domain 1"/>
    <property type="match status" value="1"/>
</dbReference>
<dbReference type="KEGG" id="salw:CP975_04420"/>
<reference evidence="3 4" key="1">
    <citation type="submission" date="2017-09" db="EMBL/GenBank/DDBJ databases">
        <authorList>
            <person name="Lee N."/>
            <person name="Cho B.-K."/>
        </authorList>
    </citation>
    <scope>NUCLEOTIDE SEQUENCE [LARGE SCALE GENOMIC DNA]</scope>
    <source>
        <strain evidence="3 4">ATCC 12461</strain>
    </source>
</reference>
<evidence type="ECO:0000256" key="1">
    <source>
        <dbReference type="SAM" id="MobiDB-lite"/>
    </source>
</evidence>
<dbReference type="EMBL" id="CP023695">
    <property type="protein sequence ID" value="QEV16842.1"/>
    <property type="molecule type" value="Genomic_DNA"/>
</dbReference>
<accession>A0A5J6HC75</accession>
<proteinExistence type="predicted"/>
<dbReference type="InterPro" id="IPR037523">
    <property type="entry name" value="VOC_core"/>
</dbReference>
<organism evidence="3 4">
    <name type="scientific">Streptomyces alboniger</name>
    <dbReference type="NCBI Taxonomy" id="132473"/>
    <lineage>
        <taxon>Bacteria</taxon>
        <taxon>Bacillati</taxon>
        <taxon>Actinomycetota</taxon>
        <taxon>Actinomycetes</taxon>
        <taxon>Kitasatosporales</taxon>
        <taxon>Streptomycetaceae</taxon>
        <taxon>Streptomyces</taxon>
        <taxon>Streptomyces aurantiacus group</taxon>
    </lineage>
</organism>